<sequence length="446" mass="50110">MVINNLQNPLADRMRPQNFEEFFGQEEIVGKGKLLRKLIENDELSSLVFWGPPGVGKTTLAQIVAEQTKSFFVVLSAVESGKDDLRRVVKEAKERLLGDNSQRTILFIDEIHRWNKAQQDALLPLVEKGEIVLIGATTENPSFEIIGPLLSRSRVFILKKLADEDIIKIINQSLKDEERGLGKFKIEIKEEAIELLAGLSAGDARVALNGLELAFKAKVRYPPLTKRGQGGVAEVELKHRQTPLALRRATSSWKEEDIIVIEVSDIKEALQKTHLIFDKKGEEFYNLISALHKSMRGSDANASLYWLARMVEGGCEPLYIARRVLRFAAEDIGVADSRALLVANAAYDACHKLGYPECNVHLAEAVVYCAMAKKSNLLYTAYLQAAEDAKNTSHLGVPIHLRNAPTKFMKKIGYGKDYKYTPDFIGEDVKQDYLPEELKNRNYLKK</sequence>
<dbReference type="STRING" id="1619046.US42_C0001G0097"/>
<organism evidence="8 9">
    <name type="scientific">Candidatus Magasanikbacteria bacterium GW2011_GWC2_37_14</name>
    <dbReference type="NCBI Taxonomy" id="1619046"/>
    <lineage>
        <taxon>Bacteria</taxon>
        <taxon>Candidatus Magasanikiibacteriota</taxon>
    </lineage>
</organism>
<proteinExistence type="inferred from homology"/>
<evidence type="ECO:0000256" key="4">
    <source>
        <dbReference type="ARBA" id="ARBA00022705"/>
    </source>
</evidence>
<dbReference type="PANTHER" id="PTHR13779">
    <property type="entry name" value="WERNER HELICASE-INTERACTING PROTEIN 1 FAMILY MEMBER"/>
    <property type="match status" value="1"/>
</dbReference>
<dbReference type="InterPro" id="IPR027417">
    <property type="entry name" value="P-loop_NTPase"/>
</dbReference>
<dbReference type="Pfam" id="PF12002">
    <property type="entry name" value="MgsA_C"/>
    <property type="match status" value="1"/>
</dbReference>
<dbReference type="AlphaFoldDB" id="A0A0G0JJJ7"/>
<evidence type="ECO:0000313" key="8">
    <source>
        <dbReference type="EMBL" id="KKQ28246.1"/>
    </source>
</evidence>
<dbReference type="InterPro" id="IPR021886">
    <property type="entry name" value="MgsA_C"/>
</dbReference>
<comment type="similarity">
    <text evidence="2">Belongs to the AAA ATPase family. RarA/MGS1/WRNIP1 subfamily.</text>
</comment>
<evidence type="ECO:0000256" key="2">
    <source>
        <dbReference type="ARBA" id="ARBA00008959"/>
    </source>
</evidence>
<dbReference type="GO" id="GO:0016887">
    <property type="term" value="F:ATP hydrolysis activity"/>
    <property type="evidence" value="ECO:0007669"/>
    <property type="project" value="InterPro"/>
</dbReference>
<keyword evidence="4" id="KW-0235">DNA replication</keyword>
<dbReference type="SUPFAM" id="SSF48019">
    <property type="entry name" value="post-AAA+ oligomerization domain-like"/>
    <property type="match status" value="1"/>
</dbReference>
<dbReference type="CDD" id="cd00009">
    <property type="entry name" value="AAA"/>
    <property type="match status" value="1"/>
</dbReference>
<dbReference type="GO" id="GO:0008047">
    <property type="term" value="F:enzyme activator activity"/>
    <property type="evidence" value="ECO:0007669"/>
    <property type="project" value="TreeGrafter"/>
</dbReference>
<dbReference type="InterPro" id="IPR003593">
    <property type="entry name" value="AAA+_ATPase"/>
</dbReference>
<dbReference type="FunFam" id="3.40.50.300:FF:000137">
    <property type="entry name" value="Replication-associated recombination protein A"/>
    <property type="match status" value="1"/>
</dbReference>
<evidence type="ECO:0000256" key="6">
    <source>
        <dbReference type="ARBA" id="ARBA00022840"/>
    </source>
</evidence>
<keyword evidence="6" id="KW-0067">ATP-binding</keyword>
<gene>
    <name evidence="8" type="ORF">US42_C0001G0097</name>
</gene>
<dbReference type="Gene3D" id="1.10.8.60">
    <property type="match status" value="1"/>
</dbReference>
<evidence type="ECO:0000256" key="3">
    <source>
        <dbReference type="ARBA" id="ARBA00020776"/>
    </source>
</evidence>
<evidence type="ECO:0000256" key="5">
    <source>
        <dbReference type="ARBA" id="ARBA00022741"/>
    </source>
</evidence>
<dbReference type="FunFam" id="1.10.8.60:FF:000029">
    <property type="entry name" value="Replication-associated recombination protein A"/>
    <property type="match status" value="1"/>
</dbReference>
<dbReference type="InterPro" id="IPR008921">
    <property type="entry name" value="DNA_pol3_clamp-load_cplx_C"/>
</dbReference>
<dbReference type="Pfam" id="PF00004">
    <property type="entry name" value="AAA"/>
    <property type="match status" value="1"/>
</dbReference>
<dbReference type="GO" id="GO:0017116">
    <property type="term" value="F:single-stranded DNA helicase activity"/>
    <property type="evidence" value="ECO:0007669"/>
    <property type="project" value="TreeGrafter"/>
</dbReference>
<dbReference type="PATRIC" id="fig|1619046.3.peg.98"/>
<accession>A0A0G0JJJ7</accession>
<comment type="function">
    <text evidence="1">DNA-dependent ATPase that plays important roles in cellular responses to stalled DNA replication processes.</text>
</comment>
<comment type="caution">
    <text evidence="8">The sequence shown here is derived from an EMBL/GenBank/DDBJ whole genome shotgun (WGS) entry which is preliminary data.</text>
</comment>
<feature type="domain" description="AAA+ ATPase" evidence="7">
    <location>
        <begin position="43"/>
        <end position="162"/>
    </location>
</feature>
<protein>
    <recommendedName>
        <fullName evidence="3">Replication-associated recombination protein A</fullName>
    </recommendedName>
</protein>
<dbReference type="InterPro" id="IPR032423">
    <property type="entry name" value="AAA_assoc_2"/>
</dbReference>
<dbReference type="GO" id="GO:0006261">
    <property type="term" value="P:DNA-templated DNA replication"/>
    <property type="evidence" value="ECO:0007669"/>
    <property type="project" value="TreeGrafter"/>
</dbReference>
<dbReference type="EMBL" id="LBSX01000001">
    <property type="protein sequence ID" value="KKQ28246.1"/>
    <property type="molecule type" value="Genomic_DNA"/>
</dbReference>
<dbReference type="PANTHER" id="PTHR13779:SF7">
    <property type="entry name" value="ATPASE WRNIP1"/>
    <property type="match status" value="1"/>
</dbReference>
<evidence type="ECO:0000256" key="1">
    <source>
        <dbReference type="ARBA" id="ARBA00002393"/>
    </source>
</evidence>
<dbReference type="Proteomes" id="UP000034849">
    <property type="component" value="Unassembled WGS sequence"/>
</dbReference>
<dbReference type="SUPFAM" id="SSF52540">
    <property type="entry name" value="P-loop containing nucleoside triphosphate hydrolases"/>
    <property type="match status" value="1"/>
</dbReference>
<dbReference type="GO" id="GO:0000731">
    <property type="term" value="P:DNA synthesis involved in DNA repair"/>
    <property type="evidence" value="ECO:0007669"/>
    <property type="project" value="TreeGrafter"/>
</dbReference>
<dbReference type="Pfam" id="PF16193">
    <property type="entry name" value="AAA_assoc_2"/>
    <property type="match status" value="1"/>
</dbReference>
<dbReference type="GO" id="GO:0005524">
    <property type="term" value="F:ATP binding"/>
    <property type="evidence" value="ECO:0007669"/>
    <property type="project" value="UniProtKB-KW"/>
</dbReference>
<dbReference type="GO" id="GO:0003677">
    <property type="term" value="F:DNA binding"/>
    <property type="evidence" value="ECO:0007669"/>
    <property type="project" value="InterPro"/>
</dbReference>
<dbReference type="Gene3D" id="3.40.50.300">
    <property type="entry name" value="P-loop containing nucleotide triphosphate hydrolases"/>
    <property type="match status" value="1"/>
</dbReference>
<dbReference type="FunFam" id="1.20.272.10:FF:000001">
    <property type="entry name" value="Putative AAA family ATPase"/>
    <property type="match status" value="1"/>
</dbReference>
<dbReference type="CDD" id="cd18139">
    <property type="entry name" value="HLD_clamp_RarA"/>
    <property type="match status" value="1"/>
</dbReference>
<evidence type="ECO:0000313" key="9">
    <source>
        <dbReference type="Proteomes" id="UP000034849"/>
    </source>
</evidence>
<dbReference type="InterPro" id="IPR003959">
    <property type="entry name" value="ATPase_AAA_core"/>
</dbReference>
<keyword evidence="5" id="KW-0547">Nucleotide-binding</keyword>
<dbReference type="SMART" id="SM00382">
    <property type="entry name" value="AAA"/>
    <property type="match status" value="1"/>
</dbReference>
<name>A0A0G0JJJ7_9BACT</name>
<reference evidence="8 9" key="1">
    <citation type="journal article" date="2015" name="Nature">
        <title>rRNA introns, odd ribosomes, and small enigmatic genomes across a large radiation of phyla.</title>
        <authorList>
            <person name="Brown C.T."/>
            <person name="Hug L.A."/>
            <person name="Thomas B.C."/>
            <person name="Sharon I."/>
            <person name="Castelle C.J."/>
            <person name="Singh A."/>
            <person name="Wilkins M.J."/>
            <person name="Williams K.H."/>
            <person name="Banfield J.F."/>
        </authorList>
    </citation>
    <scope>NUCLEOTIDE SEQUENCE [LARGE SCALE GENOMIC DNA]</scope>
</reference>
<dbReference type="Gene3D" id="1.20.272.10">
    <property type="match status" value="1"/>
</dbReference>
<evidence type="ECO:0000259" key="7">
    <source>
        <dbReference type="SMART" id="SM00382"/>
    </source>
</evidence>
<dbReference type="InterPro" id="IPR051314">
    <property type="entry name" value="AAA_ATPase_RarA/MGS1/WRNIP1"/>
</dbReference>
<dbReference type="Gene3D" id="1.10.3710.10">
    <property type="entry name" value="DNA polymerase III clamp loader subunits, C-terminal domain"/>
    <property type="match status" value="1"/>
</dbReference>